<dbReference type="KEGG" id="pacs:FAZ98_31545"/>
<dbReference type="SUPFAM" id="SSF46955">
    <property type="entry name" value="Putative DNA-binding domain"/>
    <property type="match status" value="1"/>
</dbReference>
<dbReference type="InterPro" id="IPR038137">
    <property type="entry name" value="Excisionase-like_sf"/>
</dbReference>
<proteinExistence type="predicted"/>
<dbReference type="Pfam" id="PF07825">
    <property type="entry name" value="Exc"/>
    <property type="match status" value="1"/>
</dbReference>
<feature type="domain" description="Excisionase-like" evidence="3">
    <location>
        <begin position="1"/>
        <end position="59"/>
    </location>
</feature>
<dbReference type="InterPro" id="IPR009061">
    <property type="entry name" value="DNA-bd_dom_put_sf"/>
</dbReference>
<reference evidence="4 6" key="1">
    <citation type="submission" date="2019-12" db="EMBL/GenBank/DDBJ databases">
        <title>Paraburkholderia acidiphila 7Q-K02 sp. nov and Paraburkholderia acidisoli DHF22 sp. nov., two strains isolated from forest soil.</title>
        <authorList>
            <person name="Gao Z."/>
            <person name="Qiu L."/>
        </authorList>
    </citation>
    <scope>NUCLEOTIDE SEQUENCE [LARGE SCALE GENOMIC DNA]</scope>
    <source>
        <strain evidence="4 6">DHF22</strain>
    </source>
</reference>
<keyword evidence="1" id="KW-0238">DNA-binding</keyword>
<dbReference type="GO" id="GO:0006310">
    <property type="term" value="P:DNA recombination"/>
    <property type="evidence" value="ECO:0007669"/>
    <property type="project" value="UniProtKB-KW"/>
</dbReference>
<dbReference type="RefSeq" id="WP_158957651.1">
    <property type="nucleotide sequence ID" value="NZ_CP046916.1"/>
</dbReference>
<dbReference type="GO" id="GO:0003677">
    <property type="term" value="F:DNA binding"/>
    <property type="evidence" value="ECO:0007669"/>
    <property type="project" value="UniProtKB-KW"/>
</dbReference>
<gene>
    <name evidence="4" type="ORF">FAZ98_31545</name>
    <name evidence="5" type="ORF">FAZ98_32025</name>
</gene>
<organism evidence="4 6">
    <name type="scientific">Paraburkholderia acidisoli</name>
    <dbReference type="NCBI Taxonomy" id="2571748"/>
    <lineage>
        <taxon>Bacteria</taxon>
        <taxon>Pseudomonadati</taxon>
        <taxon>Pseudomonadota</taxon>
        <taxon>Betaproteobacteria</taxon>
        <taxon>Burkholderiales</taxon>
        <taxon>Burkholderiaceae</taxon>
        <taxon>Paraburkholderia</taxon>
    </lineage>
</organism>
<dbReference type="OrthoDB" id="8859100at2"/>
<keyword evidence="6" id="KW-1185">Reference proteome</keyword>
<evidence type="ECO:0000313" key="4">
    <source>
        <dbReference type="EMBL" id="QGZ66330.1"/>
    </source>
</evidence>
<sequence>MKVLLGDWLESQFSPAPAIRTARTWIKQGRIFPPPTKVGRSYYVEQDAVFNDGTARPRLADRIPQ</sequence>
<dbReference type="EMBL" id="CP046916">
    <property type="protein sequence ID" value="QGZ66330.1"/>
    <property type="molecule type" value="Genomic_DNA"/>
</dbReference>
<dbReference type="KEGG" id="pacs:FAZ98_32025"/>
<dbReference type="AlphaFoldDB" id="A0A7Z2GR32"/>
<evidence type="ECO:0000313" key="5">
    <source>
        <dbReference type="EMBL" id="QGZ66413.1"/>
    </source>
</evidence>
<dbReference type="EMBL" id="CP046916">
    <property type="protein sequence ID" value="QGZ66413.1"/>
    <property type="molecule type" value="Genomic_DNA"/>
</dbReference>
<evidence type="ECO:0000256" key="2">
    <source>
        <dbReference type="ARBA" id="ARBA00023172"/>
    </source>
</evidence>
<accession>A0A7Z2GR32</accession>
<evidence type="ECO:0000313" key="6">
    <source>
        <dbReference type="Proteomes" id="UP000433577"/>
    </source>
</evidence>
<protein>
    <submittedName>
        <fullName evidence="4">Excisionase</fullName>
    </submittedName>
</protein>
<keyword evidence="2" id="KW-0233">DNA recombination</keyword>
<dbReference type="Proteomes" id="UP000433577">
    <property type="component" value="Chromosome 4"/>
</dbReference>
<name>A0A7Z2GR32_9BURK</name>
<evidence type="ECO:0000256" key="1">
    <source>
        <dbReference type="ARBA" id="ARBA00023125"/>
    </source>
</evidence>
<dbReference type="InterPro" id="IPR012884">
    <property type="entry name" value="Excisionase-like"/>
</dbReference>
<dbReference type="Gene3D" id="1.10.1660.20">
    <property type="match status" value="1"/>
</dbReference>
<evidence type="ECO:0000259" key="3">
    <source>
        <dbReference type="Pfam" id="PF07825"/>
    </source>
</evidence>